<dbReference type="InterPro" id="IPR016125">
    <property type="entry name" value="Peptidase_C15-like"/>
</dbReference>
<protein>
    <recommendedName>
        <fullName evidence="7">Pyrrolidone-carboxylate peptidase</fullName>
    </recommendedName>
</protein>
<evidence type="ECO:0000256" key="3">
    <source>
        <dbReference type="ARBA" id="ARBA00022801"/>
    </source>
</evidence>
<evidence type="ECO:0000256" key="4">
    <source>
        <dbReference type="ARBA" id="ARBA00022807"/>
    </source>
</evidence>
<sequence length="217" mass="25106">MKNAIVTGSESFGKYILNPSKWLALHVDGKVIANHKIHSLVFPSVTMLPEGVEHPGETVVKKAKEISTDVIISFGLSSSVNQFRLERTGINWSENKYCQPYEFAKPLEKDRPEKERLQIDEKRWDFDKMHRLFEQKGINLEQTFSDEAGMYSCNSWIYRIIVTMKKYNLHIPYIFVHTACTKESIEMVTNFPRDEKVLITKEDLVKGLEAVLESYIS</sequence>
<dbReference type="AlphaFoldDB" id="A0A1F7J135"/>
<evidence type="ECO:0000256" key="2">
    <source>
        <dbReference type="ARBA" id="ARBA00022670"/>
    </source>
</evidence>
<keyword evidence="4" id="KW-0788">Thiol protease</keyword>
<keyword evidence="2" id="KW-0645">Protease</keyword>
<dbReference type="Proteomes" id="UP000177141">
    <property type="component" value="Unassembled WGS sequence"/>
</dbReference>
<comment type="similarity">
    <text evidence="1">Belongs to the peptidase C15 family.</text>
</comment>
<dbReference type="Gene3D" id="3.40.630.20">
    <property type="entry name" value="Peptidase C15, pyroglutamyl peptidase I-like"/>
    <property type="match status" value="1"/>
</dbReference>
<accession>A0A1F7J135</accession>
<gene>
    <name evidence="5" type="ORF">A3A93_06690</name>
</gene>
<evidence type="ECO:0000313" key="6">
    <source>
        <dbReference type="Proteomes" id="UP000177141"/>
    </source>
</evidence>
<dbReference type="EMBL" id="MGAL01000001">
    <property type="protein sequence ID" value="OGK49307.1"/>
    <property type="molecule type" value="Genomic_DNA"/>
</dbReference>
<organism evidence="5 6">
    <name type="scientific">Candidatus Roizmanbacteria bacterium RIFCSPLOWO2_01_FULL_38_12</name>
    <dbReference type="NCBI Taxonomy" id="1802061"/>
    <lineage>
        <taxon>Bacteria</taxon>
        <taxon>Candidatus Roizmaniibacteriota</taxon>
    </lineage>
</organism>
<dbReference type="GO" id="GO:0008234">
    <property type="term" value="F:cysteine-type peptidase activity"/>
    <property type="evidence" value="ECO:0007669"/>
    <property type="project" value="UniProtKB-KW"/>
</dbReference>
<proteinExistence type="inferred from homology"/>
<dbReference type="InterPro" id="IPR036440">
    <property type="entry name" value="Peptidase_C15-like_sf"/>
</dbReference>
<keyword evidence="3" id="KW-0378">Hydrolase</keyword>
<dbReference type="SUPFAM" id="SSF53182">
    <property type="entry name" value="Pyrrolidone carboxyl peptidase (pyroglutamate aminopeptidase)"/>
    <property type="match status" value="1"/>
</dbReference>
<dbReference type="STRING" id="1802061.A3A93_06690"/>
<name>A0A1F7J135_9BACT</name>
<reference evidence="5 6" key="1">
    <citation type="journal article" date="2016" name="Nat. Commun.">
        <title>Thousands of microbial genomes shed light on interconnected biogeochemical processes in an aquifer system.</title>
        <authorList>
            <person name="Anantharaman K."/>
            <person name="Brown C.T."/>
            <person name="Hug L.A."/>
            <person name="Sharon I."/>
            <person name="Castelle C.J."/>
            <person name="Probst A.J."/>
            <person name="Thomas B.C."/>
            <person name="Singh A."/>
            <person name="Wilkins M.J."/>
            <person name="Karaoz U."/>
            <person name="Brodie E.L."/>
            <person name="Williams K.H."/>
            <person name="Hubbard S.S."/>
            <person name="Banfield J.F."/>
        </authorList>
    </citation>
    <scope>NUCLEOTIDE SEQUENCE [LARGE SCALE GENOMIC DNA]</scope>
</reference>
<evidence type="ECO:0008006" key="7">
    <source>
        <dbReference type="Google" id="ProtNLM"/>
    </source>
</evidence>
<dbReference type="Pfam" id="PF01470">
    <property type="entry name" value="Peptidase_C15"/>
    <property type="match status" value="1"/>
</dbReference>
<comment type="caution">
    <text evidence="5">The sequence shown here is derived from an EMBL/GenBank/DDBJ whole genome shotgun (WGS) entry which is preliminary data.</text>
</comment>
<dbReference type="GO" id="GO:0006508">
    <property type="term" value="P:proteolysis"/>
    <property type="evidence" value="ECO:0007669"/>
    <property type="project" value="UniProtKB-KW"/>
</dbReference>
<evidence type="ECO:0000256" key="1">
    <source>
        <dbReference type="ARBA" id="ARBA00006641"/>
    </source>
</evidence>
<evidence type="ECO:0000313" key="5">
    <source>
        <dbReference type="EMBL" id="OGK49307.1"/>
    </source>
</evidence>